<evidence type="ECO:0000313" key="2">
    <source>
        <dbReference type="Proteomes" id="UP000587586"/>
    </source>
</evidence>
<sequence length="51" mass="5345">MPVSVSFMSLSMLIGFLRPLQGAAVHSTRLVVLPEEPGDGGNPIPAVRRSG</sequence>
<name>A0A6V8N5N2_9BACT</name>
<comment type="caution">
    <text evidence="1">The sequence shown here is derived from an EMBL/GenBank/DDBJ whole genome shotgun (WGS) entry which is preliminary data.</text>
</comment>
<organism evidence="1 2">
    <name type="scientific">Geomonas limicola</name>
    <dbReference type="NCBI Taxonomy" id="2740186"/>
    <lineage>
        <taxon>Bacteria</taxon>
        <taxon>Pseudomonadati</taxon>
        <taxon>Thermodesulfobacteriota</taxon>
        <taxon>Desulfuromonadia</taxon>
        <taxon>Geobacterales</taxon>
        <taxon>Geobacteraceae</taxon>
        <taxon>Geomonas</taxon>
    </lineage>
</organism>
<dbReference type="EMBL" id="BLXZ01000002">
    <property type="protein sequence ID" value="GFO67700.1"/>
    <property type="molecule type" value="Genomic_DNA"/>
</dbReference>
<dbReference type="Proteomes" id="UP000587586">
    <property type="component" value="Unassembled WGS sequence"/>
</dbReference>
<proteinExistence type="predicted"/>
<reference evidence="2" key="1">
    <citation type="submission" date="2020-06" db="EMBL/GenBank/DDBJ databases">
        <title>Draft genomic sequecing of Geomonas sp. Red745.</title>
        <authorList>
            <person name="Itoh H."/>
            <person name="Xu Z.X."/>
            <person name="Ushijima N."/>
            <person name="Masuda Y."/>
            <person name="Shiratori Y."/>
            <person name="Senoo K."/>
        </authorList>
    </citation>
    <scope>NUCLEOTIDE SEQUENCE [LARGE SCALE GENOMIC DNA]</scope>
    <source>
        <strain evidence="2">Red745</strain>
    </source>
</reference>
<keyword evidence="2" id="KW-1185">Reference proteome</keyword>
<dbReference type="AlphaFoldDB" id="A0A6V8N5N2"/>
<protein>
    <submittedName>
        <fullName evidence="1">Uncharacterized protein</fullName>
    </submittedName>
</protein>
<gene>
    <name evidence="1" type="ORF">GMLC_12790</name>
</gene>
<evidence type="ECO:0000313" key="1">
    <source>
        <dbReference type="EMBL" id="GFO67700.1"/>
    </source>
</evidence>
<accession>A0A6V8N5N2</accession>